<dbReference type="PANTHER" id="PTHR34580:SF3">
    <property type="entry name" value="PROTEIN PAFB"/>
    <property type="match status" value="1"/>
</dbReference>
<dbReference type="InterPro" id="IPR026881">
    <property type="entry name" value="WYL_dom"/>
</dbReference>
<reference evidence="3 4" key="1">
    <citation type="submission" date="2019-03" db="EMBL/GenBank/DDBJ databases">
        <title>Ramlibacter sp. 18x22-1, whole genome shotgun sequence.</title>
        <authorList>
            <person name="Zhang X."/>
            <person name="Feng G."/>
            <person name="Zhu H."/>
        </authorList>
    </citation>
    <scope>NUCLEOTIDE SEQUENCE [LARGE SCALE GENOMIC DNA]</scope>
    <source>
        <strain evidence="3 4">18x22-1</strain>
    </source>
</reference>
<accession>A0A4Z0BV03</accession>
<dbReference type="SUPFAM" id="SSF46785">
    <property type="entry name" value="Winged helix' DNA-binding domain"/>
    <property type="match status" value="1"/>
</dbReference>
<evidence type="ECO:0000259" key="2">
    <source>
        <dbReference type="Pfam" id="PF13280"/>
    </source>
</evidence>
<evidence type="ECO:0000259" key="1">
    <source>
        <dbReference type="Pfam" id="PF08279"/>
    </source>
</evidence>
<dbReference type="Pfam" id="PF08279">
    <property type="entry name" value="HTH_11"/>
    <property type="match status" value="1"/>
</dbReference>
<dbReference type="Gene3D" id="1.10.10.10">
    <property type="entry name" value="Winged helix-like DNA-binding domain superfamily/Winged helix DNA-binding domain"/>
    <property type="match status" value="1"/>
</dbReference>
<name>A0A4Z0BV03_9BURK</name>
<protein>
    <submittedName>
        <fullName evidence="3">YafY family transcriptional regulator</fullName>
    </submittedName>
</protein>
<dbReference type="AlphaFoldDB" id="A0A4Z0BV03"/>
<dbReference type="InterPro" id="IPR051534">
    <property type="entry name" value="CBASS_pafABC_assoc_protein"/>
</dbReference>
<dbReference type="Pfam" id="PF13280">
    <property type="entry name" value="WYL"/>
    <property type="match status" value="1"/>
</dbReference>
<dbReference type="InterPro" id="IPR013196">
    <property type="entry name" value="HTH_11"/>
</dbReference>
<evidence type="ECO:0000313" key="4">
    <source>
        <dbReference type="Proteomes" id="UP000297839"/>
    </source>
</evidence>
<dbReference type="InterPro" id="IPR036388">
    <property type="entry name" value="WH-like_DNA-bd_sf"/>
</dbReference>
<dbReference type="PANTHER" id="PTHR34580">
    <property type="match status" value="1"/>
</dbReference>
<comment type="caution">
    <text evidence="3">The sequence shown here is derived from an EMBL/GenBank/DDBJ whole genome shotgun (WGS) entry which is preliminary data.</text>
</comment>
<sequence>MSRSQRLLQLMQVLRAHRAPVAGAALAREIGVSLRTLYRDIATLQAHGATIEGEAGVGYVLRPLMLTEEELEALVLGARWVARHTDERLARAARDAVAKIGAVLPPELRLSLESNALLVARPEAAAPGADLALLREAIREERKLRLRYRDGQGRATRRLVWPFALGFFERTRMLAAWCETRREFRHFRADRIESAELQADRYPQRRQALMRQWRQQEGIEAPAL</sequence>
<dbReference type="PROSITE" id="PS52050">
    <property type="entry name" value="WYL"/>
    <property type="match status" value="1"/>
</dbReference>
<gene>
    <name evidence="3" type="ORF">EZ216_11550</name>
</gene>
<proteinExistence type="predicted"/>
<keyword evidence="4" id="KW-1185">Reference proteome</keyword>
<dbReference type="RefSeq" id="WP_135249919.1">
    <property type="nucleotide sequence ID" value="NZ_SMLK01000003.1"/>
</dbReference>
<feature type="domain" description="WYL" evidence="2">
    <location>
        <begin position="131"/>
        <end position="196"/>
    </location>
</feature>
<feature type="domain" description="Helix-turn-helix type 11" evidence="1">
    <location>
        <begin position="6"/>
        <end position="59"/>
    </location>
</feature>
<dbReference type="Proteomes" id="UP000297839">
    <property type="component" value="Unassembled WGS sequence"/>
</dbReference>
<dbReference type="EMBL" id="SMLK01000003">
    <property type="protein sequence ID" value="TFZ01819.1"/>
    <property type="molecule type" value="Genomic_DNA"/>
</dbReference>
<dbReference type="InterPro" id="IPR036390">
    <property type="entry name" value="WH_DNA-bd_sf"/>
</dbReference>
<evidence type="ECO:0000313" key="3">
    <source>
        <dbReference type="EMBL" id="TFZ01819.1"/>
    </source>
</evidence>
<organism evidence="3 4">
    <name type="scientific">Ramlibacter humi</name>
    <dbReference type="NCBI Taxonomy" id="2530451"/>
    <lineage>
        <taxon>Bacteria</taxon>
        <taxon>Pseudomonadati</taxon>
        <taxon>Pseudomonadota</taxon>
        <taxon>Betaproteobacteria</taxon>
        <taxon>Burkholderiales</taxon>
        <taxon>Comamonadaceae</taxon>
        <taxon>Ramlibacter</taxon>
    </lineage>
</organism>
<dbReference type="OrthoDB" id="9807255at2"/>